<name>U5QEZ4_GLOK1</name>
<keyword evidence="2" id="KW-0547">Nucleotide-binding</keyword>
<organism evidence="5 6">
    <name type="scientific">Gloeobacter kilaueensis (strain ATCC BAA-2537 / CCAP 1431/1 / ULC 316 / JS1)</name>
    <dbReference type="NCBI Taxonomy" id="1183438"/>
    <lineage>
        <taxon>Bacteria</taxon>
        <taxon>Bacillati</taxon>
        <taxon>Cyanobacteriota</taxon>
        <taxon>Cyanophyceae</taxon>
        <taxon>Gloeobacterales</taxon>
        <taxon>Gloeobacteraceae</taxon>
        <taxon>Gloeobacter</taxon>
    </lineage>
</organism>
<dbReference type="GO" id="GO:0005524">
    <property type="term" value="F:ATP binding"/>
    <property type="evidence" value="ECO:0007669"/>
    <property type="project" value="UniProtKB-KW"/>
</dbReference>
<dbReference type="Pfam" id="PF00005">
    <property type="entry name" value="ABC_tran"/>
    <property type="match status" value="1"/>
</dbReference>
<dbReference type="Pfam" id="PF13732">
    <property type="entry name" value="DrrA1-3_C"/>
    <property type="match status" value="1"/>
</dbReference>
<dbReference type="PROSITE" id="PS00211">
    <property type="entry name" value="ABC_TRANSPORTER_1"/>
    <property type="match status" value="1"/>
</dbReference>
<feature type="domain" description="ABC transporter" evidence="4">
    <location>
        <begin position="3"/>
        <end position="229"/>
    </location>
</feature>
<dbReference type="InterPro" id="IPR027417">
    <property type="entry name" value="P-loop_NTPase"/>
</dbReference>
<accession>U5QEZ4</accession>
<protein>
    <submittedName>
        <fullName evidence="5">ABC transporter, ATP-binding protein</fullName>
    </submittedName>
</protein>
<dbReference type="GO" id="GO:0016887">
    <property type="term" value="F:ATP hydrolysis activity"/>
    <property type="evidence" value="ECO:0007669"/>
    <property type="project" value="InterPro"/>
</dbReference>
<dbReference type="PANTHER" id="PTHR43582">
    <property type="entry name" value="LINEARMYCIN RESISTANCE ATP-BINDING PROTEIN LNRL"/>
    <property type="match status" value="1"/>
</dbReference>
<dbReference type="SMART" id="SM00382">
    <property type="entry name" value="AAA"/>
    <property type="match status" value="1"/>
</dbReference>
<dbReference type="InterPro" id="IPR003593">
    <property type="entry name" value="AAA+_ATPase"/>
</dbReference>
<dbReference type="HOGENOM" id="CLU_000604_1_2_3"/>
<dbReference type="RefSeq" id="WP_023172581.1">
    <property type="nucleotide sequence ID" value="NC_022600.1"/>
</dbReference>
<gene>
    <name evidence="5" type="primary">glnQ</name>
    <name evidence="5" type="ORF">GKIL_1245</name>
</gene>
<reference evidence="5 6" key="1">
    <citation type="journal article" date="2013" name="PLoS ONE">
        <title>Cultivation and Complete Genome Sequencing of Gloeobacter kilaueensis sp. nov., from a Lava Cave in Kilauea Caldera, Hawai'i.</title>
        <authorList>
            <person name="Saw J.H."/>
            <person name="Schatz M."/>
            <person name="Brown M.V."/>
            <person name="Kunkel D.D."/>
            <person name="Foster J.S."/>
            <person name="Shick H."/>
            <person name="Christensen S."/>
            <person name="Hou S."/>
            <person name="Wan X."/>
            <person name="Donachie S.P."/>
        </authorList>
    </citation>
    <scope>NUCLEOTIDE SEQUENCE [LARGE SCALE GENOMIC DNA]</scope>
    <source>
        <strain evidence="6">JS</strain>
    </source>
</reference>
<dbReference type="OrthoDB" id="505485at2"/>
<dbReference type="KEGG" id="glj:GKIL_1245"/>
<dbReference type="AlphaFoldDB" id="U5QEZ4"/>
<keyword evidence="6" id="KW-1185">Reference proteome</keyword>
<dbReference type="Proteomes" id="UP000017396">
    <property type="component" value="Chromosome"/>
</dbReference>
<evidence type="ECO:0000256" key="3">
    <source>
        <dbReference type="ARBA" id="ARBA00022840"/>
    </source>
</evidence>
<dbReference type="EMBL" id="CP003587">
    <property type="protein sequence ID" value="AGY57491.1"/>
    <property type="molecule type" value="Genomic_DNA"/>
</dbReference>
<evidence type="ECO:0000259" key="4">
    <source>
        <dbReference type="PROSITE" id="PS50893"/>
    </source>
</evidence>
<dbReference type="STRING" id="1183438.GKIL_1245"/>
<dbReference type="InterPro" id="IPR003439">
    <property type="entry name" value="ABC_transporter-like_ATP-bd"/>
</dbReference>
<keyword evidence="1" id="KW-0813">Transport</keyword>
<sequence length="307" mass="33175">MLLEVCNLYRRYGEREAVAGLSFGVESGEIFGLLGPNGAGKSSTLGMIAGLIRPDAGSIRVAGIAGERARERIGFVPQALALYPALTACENLTFWGEIYGLKRHQLQERIRAVLDLVGLSERSQEPVARFSGGMQRRLNLAIGLIHQPQLLLLDEPTVGVDPQSRNRIFEGIEQLNREGLSILYTSHQLGEVEQLCHRVAVLDRGRIIAQGSPAELVARSGQGLVVLGVSAPLEEQLARLVVLPDVLNVQQAPGQVTIATARPQQVLAPVLEVLNKAGLAVQSVQLVEPSLEAVFLQLTGRSLRDEP</sequence>
<dbReference type="Gene3D" id="3.40.50.300">
    <property type="entry name" value="P-loop containing nucleotide triphosphate hydrolases"/>
    <property type="match status" value="1"/>
</dbReference>
<keyword evidence="3 5" id="KW-0067">ATP-binding</keyword>
<dbReference type="SUPFAM" id="SSF52540">
    <property type="entry name" value="P-loop containing nucleoside triphosphate hydrolases"/>
    <property type="match status" value="1"/>
</dbReference>
<evidence type="ECO:0000313" key="6">
    <source>
        <dbReference type="Proteomes" id="UP000017396"/>
    </source>
</evidence>
<dbReference type="InterPro" id="IPR025302">
    <property type="entry name" value="DrrA1/2-like_C"/>
</dbReference>
<evidence type="ECO:0000256" key="2">
    <source>
        <dbReference type="ARBA" id="ARBA00022741"/>
    </source>
</evidence>
<dbReference type="InterPro" id="IPR017871">
    <property type="entry name" value="ABC_transporter-like_CS"/>
</dbReference>
<evidence type="ECO:0000313" key="5">
    <source>
        <dbReference type="EMBL" id="AGY57491.1"/>
    </source>
</evidence>
<dbReference type="PANTHER" id="PTHR43582:SF2">
    <property type="entry name" value="LINEARMYCIN RESISTANCE ATP-BINDING PROTEIN LNRL"/>
    <property type="match status" value="1"/>
</dbReference>
<evidence type="ECO:0000256" key="1">
    <source>
        <dbReference type="ARBA" id="ARBA00022448"/>
    </source>
</evidence>
<proteinExistence type="predicted"/>
<dbReference type="eggNOG" id="COG1131">
    <property type="taxonomic scope" value="Bacteria"/>
</dbReference>
<dbReference type="PROSITE" id="PS50893">
    <property type="entry name" value="ABC_TRANSPORTER_2"/>
    <property type="match status" value="1"/>
</dbReference>